<dbReference type="Proteomes" id="UP000734854">
    <property type="component" value="Unassembled WGS sequence"/>
</dbReference>
<dbReference type="EMBL" id="JACMSC010000011">
    <property type="protein sequence ID" value="KAG6501987.1"/>
    <property type="molecule type" value="Genomic_DNA"/>
</dbReference>
<keyword evidence="3" id="KW-1185">Reference proteome</keyword>
<dbReference type="PANTHER" id="PTHR34956:SF2">
    <property type="entry name" value="OS05G0397300 PROTEIN"/>
    <property type="match status" value="1"/>
</dbReference>
<accession>A0A8J5L1U7</accession>
<gene>
    <name evidence="2" type="ORF">ZIOFF_041874</name>
</gene>
<dbReference type="AlphaFoldDB" id="A0A8J5L1U7"/>
<feature type="compositionally biased region" description="Polar residues" evidence="1">
    <location>
        <begin position="90"/>
        <end position="122"/>
    </location>
</feature>
<evidence type="ECO:0000313" key="3">
    <source>
        <dbReference type="Proteomes" id="UP000734854"/>
    </source>
</evidence>
<feature type="region of interest" description="Disordered" evidence="1">
    <location>
        <begin position="61"/>
        <end position="122"/>
    </location>
</feature>
<reference evidence="2 3" key="1">
    <citation type="submission" date="2020-08" db="EMBL/GenBank/DDBJ databases">
        <title>Plant Genome Project.</title>
        <authorList>
            <person name="Zhang R.-G."/>
        </authorList>
    </citation>
    <scope>NUCLEOTIDE SEQUENCE [LARGE SCALE GENOMIC DNA]</scope>
    <source>
        <tissue evidence="2">Rhizome</tissue>
    </source>
</reference>
<organism evidence="2 3">
    <name type="scientific">Zingiber officinale</name>
    <name type="common">Ginger</name>
    <name type="synonym">Amomum zingiber</name>
    <dbReference type="NCBI Taxonomy" id="94328"/>
    <lineage>
        <taxon>Eukaryota</taxon>
        <taxon>Viridiplantae</taxon>
        <taxon>Streptophyta</taxon>
        <taxon>Embryophyta</taxon>
        <taxon>Tracheophyta</taxon>
        <taxon>Spermatophyta</taxon>
        <taxon>Magnoliopsida</taxon>
        <taxon>Liliopsida</taxon>
        <taxon>Zingiberales</taxon>
        <taxon>Zingiberaceae</taxon>
        <taxon>Zingiber</taxon>
    </lineage>
</organism>
<feature type="compositionally biased region" description="Basic residues" evidence="1">
    <location>
        <begin position="76"/>
        <end position="85"/>
    </location>
</feature>
<protein>
    <submittedName>
        <fullName evidence="2">Uncharacterized protein</fullName>
    </submittedName>
</protein>
<proteinExistence type="predicted"/>
<dbReference type="PANTHER" id="PTHR34956">
    <property type="entry name" value="OS05G0397300 PROTEIN"/>
    <property type="match status" value="1"/>
</dbReference>
<evidence type="ECO:0000313" key="2">
    <source>
        <dbReference type="EMBL" id="KAG6501987.1"/>
    </source>
</evidence>
<name>A0A8J5L1U7_ZINOF</name>
<comment type="caution">
    <text evidence="2">The sequence shown here is derived from an EMBL/GenBank/DDBJ whole genome shotgun (WGS) entry which is preliminary data.</text>
</comment>
<evidence type="ECO:0000256" key="1">
    <source>
        <dbReference type="SAM" id="MobiDB-lite"/>
    </source>
</evidence>
<sequence length="122" mass="14112">MALEVEDEAFFAELSKQIAMLITDDEEELPIQYPPLPVQEIAYMPHMTMWMPPYINEVPQRRESKGTGVFIPKSTAPRRKSKSRKSTASMENGNNNRNSQRLQQKYPNYNCSNSSSLLKRQM</sequence>